<dbReference type="VEuPathDB" id="VectorBase:ISCI002868"/>
<dbReference type="VEuPathDB" id="VectorBase:ISCW002868"/>
<organism evidence="4">
    <name type="scientific">Ixodes scapularis</name>
    <name type="common">Black-legged tick</name>
    <name type="synonym">Deer tick</name>
    <dbReference type="NCBI Taxonomy" id="6945"/>
    <lineage>
        <taxon>Eukaryota</taxon>
        <taxon>Metazoa</taxon>
        <taxon>Ecdysozoa</taxon>
        <taxon>Arthropoda</taxon>
        <taxon>Chelicerata</taxon>
        <taxon>Arachnida</taxon>
        <taxon>Acari</taxon>
        <taxon>Parasitiformes</taxon>
        <taxon>Ixodida</taxon>
        <taxon>Ixodoidea</taxon>
        <taxon>Ixodidae</taxon>
        <taxon>Ixodinae</taxon>
        <taxon>Ixodes</taxon>
    </lineage>
</organism>
<dbReference type="RefSeq" id="XP_040068015.1">
    <property type="nucleotide sequence ID" value="XM_040212081.1"/>
</dbReference>
<reference evidence="4" key="1">
    <citation type="submission" date="2019-04" db="EMBL/GenBank/DDBJ databases">
        <title>An insight into the mialome of Ixodes scapularis.</title>
        <authorList>
            <person name="Ribeiro J.M."/>
            <person name="Mather T.N."/>
            <person name="Karim S."/>
        </authorList>
    </citation>
    <scope>NUCLEOTIDE SEQUENCE</scope>
</reference>
<dbReference type="OrthoDB" id="6512434at2759"/>
<dbReference type="VEuPathDB" id="VectorBase:ISCP_033922"/>
<comment type="subcellular location">
    <subcellularLocation>
        <location evidence="1">Nucleus</location>
    </subcellularLocation>
</comment>
<feature type="region of interest" description="Disordered" evidence="2">
    <location>
        <begin position="1"/>
        <end position="23"/>
    </location>
</feature>
<evidence type="ECO:0000259" key="3">
    <source>
        <dbReference type="PROSITE" id="PS51031"/>
    </source>
</evidence>
<dbReference type="Pfam" id="PF02944">
    <property type="entry name" value="BESS"/>
    <property type="match status" value="1"/>
</dbReference>
<dbReference type="AlphaFoldDB" id="A0A4D5S4B2"/>
<feature type="region of interest" description="Disordered" evidence="2">
    <location>
        <begin position="38"/>
        <end position="62"/>
    </location>
</feature>
<accession>A0A4D5S4B2</accession>
<dbReference type="RefSeq" id="XP_040068016.1">
    <property type="nucleotide sequence ID" value="XM_040212082.1"/>
</dbReference>
<feature type="non-terminal residue" evidence="4">
    <location>
        <position position="137"/>
    </location>
</feature>
<feature type="domain" description="BESS" evidence="3">
    <location>
        <begin position="96"/>
        <end position="135"/>
    </location>
</feature>
<evidence type="ECO:0000313" key="4">
    <source>
        <dbReference type="EMBL" id="MOY44189.1"/>
    </source>
</evidence>
<dbReference type="PROSITE" id="PS51031">
    <property type="entry name" value="BESS"/>
    <property type="match status" value="1"/>
</dbReference>
<name>A0A4D5S4B2_IXOSC</name>
<dbReference type="GO" id="GO:0005634">
    <property type="term" value="C:nucleus"/>
    <property type="evidence" value="ECO:0007669"/>
    <property type="project" value="UniProtKB-SubCell"/>
</dbReference>
<dbReference type="KEGG" id="isc:8027322"/>
<dbReference type="GeneID" id="8027322"/>
<keyword evidence="1" id="KW-0539">Nucleus</keyword>
<protein>
    <recommendedName>
        <fullName evidence="3">BESS domain-containing protein</fullName>
    </recommendedName>
</protein>
<dbReference type="EMBL" id="GHJT01010218">
    <property type="protein sequence ID" value="MOY44189.1"/>
    <property type="molecule type" value="Transcribed_RNA"/>
</dbReference>
<sequence length="137" mass="15425">MSEQGGSSSASGASSGTTKNQSMSVLQQLVEIKDQKKQFGGMMNHEASRKRKRSLKNKLDAKKKEESDMGILYQLVVSSTQMMQKVKCNREHLDTNDCDVMFLFCLRDTIKTLTAQKATLAKIKIQQILFELQFPDS</sequence>
<dbReference type="InterPro" id="IPR004210">
    <property type="entry name" value="BESS_motif"/>
</dbReference>
<dbReference type="GO" id="GO:0003677">
    <property type="term" value="F:DNA binding"/>
    <property type="evidence" value="ECO:0007669"/>
    <property type="project" value="InterPro"/>
</dbReference>
<feature type="compositionally biased region" description="Low complexity" evidence="2">
    <location>
        <begin position="1"/>
        <end position="16"/>
    </location>
</feature>
<proteinExistence type="predicted"/>
<evidence type="ECO:0000256" key="2">
    <source>
        <dbReference type="SAM" id="MobiDB-lite"/>
    </source>
</evidence>
<evidence type="ECO:0000256" key="1">
    <source>
        <dbReference type="PROSITE-ProRule" id="PRU00371"/>
    </source>
</evidence>